<dbReference type="PANTHER" id="PTHR43876:SF7">
    <property type="entry name" value="UBIQUINONE BIOSYNTHESIS MONOOXYGENASE COQ6, MITOCHONDRIAL"/>
    <property type="match status" value="1"/>
</dbReference>
<dbReference type="Proteomes" id="UP000559404">
    <property type="component" value="Unassembled WGS sequence"/>
</dbReference>
<dbReference type="UniPathway" id="UPA00232"/>
<evidence type="ECO:0000256" key="4">
    <source>
        <dbReference type="ARBA" id="ARBA00022630"/>
    </source>
</evidence>
<reference evidence="9 10" key="2">
    <citation type="submission" date="2020-08" db="EMBL/GenBank/DDBJ databases">
        <title>Stappia taiwanensis sp. nov., isolated from a coastal thermal spring.</title>
        <authorList>
            <person name="Kampfer P."/>
        </authorList>
    </citation>
    <scope>NUCLEOTIDE SEQUENCE [LARGE SCALE GENOMIC DNA]</scope>
    <source>
        <strain evidence="9 10">DSM 23284</strain>
    </source>
</reference>
<dbReference type="PRINTS" id="PR00420">
    <property type="entry name" value="RNGMNOXGNASE"/>
</dbReference>
<gene>
    <name evidence="9" type="ORF">H1W37_15935</name>
</gene>
<evidence type="ECO:0000313" key="9">
    <source>
        <dbReference type="EMBL" id="MBA4613151.1"/>
    </source>
</evidence>
<dbReference type="NCBIfam" id="TIGR01988">
    <property type="entry name" value="Ubi-OHases"/>
    <property type="match status" value="1"/>
</dbReference>
<evidence type="ECO:0000256" key="6">
    <source>
        <dbReference type="ARBA" id="ARBA00023002"/>
    </source>
</evidence>
<dbReference type="SUPFAM" id="SSF51905">
    <property type="entry name" value="FAD/NAD(P)-binding domain"/>
    <property type="match status" value="1"/>
</dbReference>
<dbReference type="PANTHER" id="PTHR43876">
    <property type="entry name" value="UBIQUINONE BIOSYNTHESIS MONOOXYGENASE COQ6, MITOCHONDRIAL"/>
    <property type="match status" value="1"/>
</dbReference>
<dbReference type="EMBL" id="JACEON010000016">
    <property type="protein sequence ID" value="MBA4613151.1"/>
    <property type="molecule type" value="Genomic_DNA"/>
</dbReference>
<feature type="domain" description="FAD-binding" evidence="8">
    <location>
        <begin position="13"/>
        <end position="346"/>
    </location>
</feature>
<evidence type="ECO:0000256" key="1">
    <source>
        <dbReference type="ARBA" id="ARBA00001974"/>
    </source>
</evidence>
<dbReference type="GO" id="GO:0004497">
    <property type="term" value="F:monooxygenase activity"/>
    <property type="evidence" value="ECO:0007669"/>
    <property type="project" value="UniProtKB-KW"/>
</dbReference>
<dbReference type="RefSeq" id="WP_181761347.1">
    <property type="nucleotide sequence ID" value="NZ_BMCR01000001.1"/>
</dbReference>
<keyword evidence="4" id="KW-0285">Flavoprotein</keyword>
<dbReference type="Gene3D" id="3.50.50.60">
    <property type="entry name" value="FAD/NAD(P)-binding domain"/>
    <property type="match status" value="2"/>
</dbReference>
<keyword evidence="6" id="KW-0560">Oxidoreductase</keyword>
<evidence type="ECO:0000256" key="7">
    <source>
        <dbReference type="ARBA" id="ARBA00023033"/>
    </source>
</evidence>
<evidence type="ECO:0000256" key="2">
    <source>
        <dbReference type="ARBA" id="ARBA00004749"/>
    </source>
</evidence>
<comment type="cofactor">
    <cofactor evidence="1">
        <name>FAD</name>
        <dbReference type="ChEBI" id="CHEBI:57692"/>
    </cofactor>
</comment>
<comment type="caution">
    <text evidence="9">The sequence shown here is derived from an EMBL/GenBank/DDBJ whole genome shotgun (WGS) entry which is preliminary data.</text>
</comment>
<keyword evidence="7" id="KW-0503">Monooxygenase</keyword>
<evidence type="ECO:0000259" key="8">
    <source>
        <dbReference type="Pfam" id="PF01494"/>
    </source>
</evidence>
<reference evidence="9 10" key="1">
    <citation type="submission" date="2020-07" db="EMBL/GenBank/DDBJ databases">
        <authorList>
            <person name="Li M."/>
        </authorList>
    </citation>
    <scope>NUCLEOTIDE SEQUENCE [LARGE SCALE GENOMIC DNA]</scope>
    <source>
        <strain evidence="9 10">DSM 23284</strain>
    </source>
</reference>
<proteinExistence type="inferred from homology"/>
<dbReference type="InterPro" id="IPR036188">
    <property type="entry name" value="FAD/NAD-bd_sf"/>
</dbReference>
<evidence type="ECO:0000256" key="5">
    <source>
        <dbReference type="ARBA" id="ARBA00022827"/>
    </source>
</evidence>
<name>A0A838XVV6_9HYPH</name>
<evidence type="ECO:0000256" key="3">
    <source>
        <dbReference type="ARBA" id="ARBA00005349"/>
    </source>
</evidence>
<keyword evidence="10" id="KW-1185">Reference proteome</keyword>
<comment type="similarity">
    <text evidence="3">Belongs to the UbiH/COQ6 family.</text>
</comment>
<organism evidence="9 10">
    <name type="scientific">Stappia taiwanensis</name>
    <dbReference type="NCBI Taxonomy" id="992267"/>
    <lineage>
        <taxon>Bacteria</taxon>
        <taxon>Pseudomonadati</taxon>
        <taxon>Pseudomonadota</taxon>
        <taxon>Alphaproteobacteria</taxon>
        <taxon>Hyphomicrobiales</taxon>
        <taxon>Stappiaceae</taxon>
        <taxon>Stappia</taxon>
    </lineage>
</organism>
<dbReference type="NCBIfam" id="NF005691">
    <property type="entry name" value="PRK07494.1"/>
    <property type="match status" value="1"/>
</dbReference>
<dbReference type="GO" id="GO:0006744">
    <property type="term" value="P:ubiquinone biosynthetic process"/>
    <property type="evidence" value="ECO:0007669"/>
    <property type="project" value="UniProtKB-UniPathway"/>
</dbReference>
<accession>A0A838XVV6</accession>
<dbReference type="InterPro" id="IPR010971">
    <property type="entry name" value="UbiH/COQ6"/>
</dbReference>
<comment type="pathway">
    <text evidence="2">Cofactor biosynthesis; ubiquinone biosynthesis.</text>
</comment>
<protein>
    <submittedName>
        <fullName evidence="9">UbiH/UbiF family hydroxylase</fullName>
    </submittedName>
</protein>
<sequence>MGSATQKDTAAVRVDVAVIGAGPSGLTMAILLARHGFTTALVAPADPPEDDRTTALLDSSVALLRALDLWQEIEPHTAPLAHMRIVDDTGRLIRAPETVFDAAELDLPAFGYNIRNRDLNGALGATAAETPGLVRVIGRVEAIRSDATGASVTVDSGETVTAALVVGADGRRSMVREAAGIDTRDWRYPQAALIVNLEHDVPHHDHSTEFHTPTGPFTLVPLKGNRSSLVCVVEPEEAERLKALPDDALAAELERRAHSVLGAMRIAGARHIYPLGGLSANRLGAARCALIGEAAHVFPPIGAQGLNLGLRDVAALGEILVAAKTRGEDIGGAATLERYERARRPDIASRVAAVDLLNRSLLSDLLPVQALRGLGLYAIGRIGPLRRMMMREGIAPSLGRPRLMRGLSIGGNGG</sequence>
<dbReference type="GO" id="GO:0071949">
    <property type="term" value="F:FAD binding"/>
    <property type="evidence" value="ECO:0007669"/>
    <property type="project" value="InterPro"/>
</dbReference>
<dbReference type="AlphaFoldDB" id="A0A838XVV6"/>
<dbReference type="Pfam" id="PF01494">
    <property type="entry name" value="FAD_binding_3"/>
    <property type="match status" value="1"/>
</dbReference>
<evidence type="ECO:0000313" key="10">
    <source>
        <dbReference type="Proteomes" id="UP000559404"/>
    </source>
</evidence>
<dbReference type="InterPro" id="IPR002938">
    <property type="entry name" value="FAD-bd"/>
</dbReference>
<keyword evidence="5" id="KW-0274">FAD</keyword>
<dbReference type="GO" id="GO:0016705">
    <property type="term" value="F:oxidoreductase activity, acting on paired donors, with incorporation or reduction of molecular oxygen"/>
    <property type="evidence" value="ECO:0007669"/>
    <property type="project" value="InterPro"/>
</dbReference>
<dbReference type="InterPro" id="IPR051205">
    <property type="entry name" value="UbiH/COQ6_monooxygenase"/>
</dbReference>